<reference evidence="1 2" key="1">
    <citation type="journal article" date="2018" name="Genome Biol. Evol.">
        <title>The Genome Sequence of "Candidatus Fokinia solitaria": Insights on Reductive Evolution in Rickettsiales.</title>
        <authorList>
            <person name="Floriano A.M."/>
            <person name="Castelli M."/>
            <person name="Krenek S."/>
            <person name="Berendonk T.U."/>
            <person name="Bazzocchi C."/>
            <person name="Petroni G."/>
            <person name="Sassera D."/>
        </authorList>
    </citation>
    <scope>NUCLEOTIDE SEQUENCE [LARGE SCALE GENOMIC DNA]</scope>
    <source>
        <strain evidence="1">Rio ETE_ALG 3VII</strain>
    </source>
</reference>
<evidence type="ECO:0000313" key="2">
    <source>
        <dbReference type="Proteomes" id="UP000244519"/>
    </source>
</evidence>
<dbReference type="KEGG" id="fso:Fsol_00269"/>
<keyword evidence="2" id="KW-1185">Reference proteome</keyword>
<evidence type="ECO:0000313" key="1">
    <source>
        <dbReference type="EMBL" id="AWD33069.1"/>
    </source>
</evidence>
<proteinExistence type="predicted"/>
<dbReference type="AlphaFoldDB" id="A0A2U8BRV7"/>
<name>A0A2U8BRV7_9RICK</name>
<dbReference type="EMBL" id="CP025989">
    <property type="protein sequence ID" value="AWD33069.1"/>
    <property type="molecule type" value="Genomic_DNA"/>
</dbReference>
<sequence>MKRLYCKTVSEKISELTVSEMIASRVYKIEYQKKCLCEDTAVKAILHTLRKRLYDLKIK</sequence>
<protein>
    <submittedName>
        <fullName evidence="1">Uncharacterized protein</fullName>
    </submittedName>
</protein>
<dbReference type="Proteomes" id="UP000244519">
    <property type="component" value="Chromosome"/>
</dbReference>
<organism evidence="1 2">
    <name type="scientific">Candidatus Fokinia solitaria</name>
    <dbReference type="NCBI Taxonomy" id="1802984"/>
    <lineage>
        <taxon>Bacteria</taxon>
        <taxon>Pseudomonadati</taxon>
        <taxon>Pseudomonadota</taxon>
        <taxon>Alphaproteobacteria</taxon>
        <taxon>Rickettsiales</taxon>
        <taxon>Candidatus Midichloriaceae</taxon>
        <taxon>Candidatus Fokinia</taxon>
    </lineage>
</organism>
<gene>
    <name evidence="1" type="ORF">Fsol_00269</name>
</gene>
<accession>A0A2U8BRV7</accession>